<dbReference type="InterPro" id="IPR043917">
    <property type="entry name" value="DUF5753"/>
</dbReference>
<dbReference type="CDD" id="cd00093">
    <property type="entry name" value="HTH_XRE"/>
    <property type="match status" value="1"/>
</dbReference>
<protein>
    <submittedName>
        <fullName evidence="2">Helix-turn-helix transcriptional regulator</fullName>
    </submittedName>
</protein>
<name>A0ABY8XNG5_9PSEU</name>
<accession>A0ABY8XNG5</accession>
<dbReference type="InterPro" id="IPR010982">
    <property type="entry name" value="Lambda_DNA-bd_dom_sf"/>
</dbReference>
<keyword evidence="3" id="KW-1185">Reference proteome</keyword>
<evidence type="ECO:0000313" key="3">
    <source>
        <dbReference type="Proteomes" id="UP001227101"/>
    </source>
</evidence>
<dbReference type="Pfam" id="PF13560">
    <property type="entry name" value="HTH_31"/>
    <property type="match status" value="1"/>
</dbReference>
<evidence type="ECO:0000313" key="2">
    <source>
        <dbReference type="EMBL" id="WIV57189.1"/>
    </source>
</evidence>
<feature type="domain" description="HTH cro/C1-type" evidence="1">
    <location>
        <begin position="17"/>
        <end position="71"/>
    </location>
</feature>
<dbReference type="EMBL" id="CP127173">
    <property type="protein sequence ID" value="WIV57189.1"/>
    <property type="molecule type" value="Genomic_DNA"/>
</dbReference>
<dbReference type="InterPro" id="IPR001387">
    <property type="entry name" value="Cro/C1-type_HTH"/>
</dbReference>
<dbReference type="SMART" id="SM00530">
    <property type="entry name" value="HTH_XRE"/>
    <property type="match status" value="1"/>
</dbReference>
<evidence type="ECO:0000259" key="1">
    <source>
        <dbReference type="PROSITE" id="PS50943"/>
    </source>
</evidence>
<dbReference type="Pfam" id="PF19054">
    <property type="entry name" value="DUF5753"/>
    <property type="match status" value="1"/>
</dbReference>
<sequence length="277" mass="30758">MKPNSASPGARALAASLREVREARGKGLRELARMVGILPQLLSAWEKGQRVPRPEDIARLLGAMRVDDATYDRLMRLAKRAKDDNWLDANPADLPPALSGILEYERTATAITNWELAIVPGLLQTPDYARAILSNSEIDLAQADARLVARLNRQRVLTRTDPVRLIALVGEIAIREEIGGPDVMSDQVDHLLAMMERPNISLRIVPANIGYHRGLMGSFILYEFASLPPIVHLENSHATAFLHEDGVVRSYRKQAKILAGKALSEDDTRTRLREVAR</sequence>
<dbReference type="PROSITE" id="PS50943">
    <property type="entry name" value="HTH_CROC1"/>
    <property type="match status" value="1"/>
</dbReference>
<proteinExistence type="predicted"/>
<dbReference type="RefSeq" id="WP_285454422.1">
    <property type="nucleotide sequence ID" value="NZ_CP127173.1"/>
</dbReference>
<dbReference type="Gene3D" id="1.10.260.40">
    <property type="entry name" value="lambda repressor-like DNA-binding domains"/>
    <property type="match status" value="1"/>
</dbReference>
<gene>
    <name evidence="2" type="ORF">QP939_00340</name>
</gene>
<dbReference type="SUPFAM" id="SSF47413">
    <property type="entry name" value="lambda repressor-like DNA-binding domains"/>
    <property type="match status" value="1"/>
</dbReference>
<dbReference type="Proteomes" id="UP001227101">
    <property type="component" value="Chromosome"/>
</dbReference>
<organism evidence="2 3">
    <name type="scientific">Amycolatopsis nalaikhensis</name>
    <dbReference type="NCBI Taxonomy" id="715472"/>
    <lineage>
        <taxon>Bacteria</taxon>
        <taxon>Bacillati</taxon>
        <taxon>Actinomycetota</taxon>
        <taxon>Actinomycetes</taxon>
        <taxon>Pseudonocardiales</taxon>
        <taxon>Pseudonocardiaceae</taxon>
        <taxon>Amycolatopsis</taxon>
    </lineage>
</organism>
<reference evidence="2 3" key="1">
    <citation type="submission" date="2023-06" db="EMBL/GenBank/DDBJ databases">
        <authorList>
            <person name="Oyuntsetseg B."/>
            <person name="Kim S.B."/>
        </authorList>
    </citation>
    <scope>NUCLEOTIDE SEQUENCE [LARGE SCALE GENOMIC DNA]</scope>
    <source>
        <strain evidence="2 3">2-2</strain>
    </source>
</reference>